<evidence type="ECO:0000259" key="11">
    <source>
        <dbReference type="Pfam" id="PF04811"/>
    </source>
</evidence>
<feature type="compositionally biased region" description="Low complexity" evidence="9">
    <location>
        <begin position="1"/>
        <end position="13"/>
    </location>
</feature>
<dbReference type="RefSeq" id="XP_004256352.1">
    <property type="nucleotide sequence ID" value="XM_004256304.1"/>
</dbReference>
<dbReference type="GO" id="GO:0090110">
    <property type="term" value="P:COPII-coated vesicle cargo loading"/>
    <property type="evidence" value="ECO:0007669"/>
    <property type="project" value="TreeGrafter"/>
</dbReference>
<dbReference type="InterPro" id="IPR006896">
    <property type="entry name" value="Sec23/24_trunk_dom"/>
</dbReference>
<evidence type="ECO:0000256" key="5">
    <source>
        <dbReference type="ARBA" id="ARBA00022892"/>
    </source>
</evidence>
<dbReference type="InterPro" id="IPR037364">
    <property type="entry name" value="Sec23"/>
</dbReference>
<keyword evidence="5 8" id="KW-0931">ER-Golgi transport</keyword>
<dbReference type="SUPFAM" id="SSF81995">
    <property type="entry name" value="beta-sandwich domain of Sec23/24"/>
    <property type="match status" value="1"/>
</dbReference>
<evidence type="ECO:0000313" key="13">
    <source>
        <dbReference type="Proteomes" id="UP000014680"/>
    </source>
</evidence>
<proteinExistence type="inferred from homology"/>
<keyword evidence="6 8" id="KW-0472">Membrane</keyword>
<evidence type="ECO:0000256" key="6">
    <source>
        <dbReference type="ARBA" id="ARBA00023136"/>
    </source>
</evidence>
<dbReference type="InterPro" id="IPR036174">
    <property type="entry name" value="Znf_Sec23_Sec24_sf"/>
</dbReference>
<name>A0A0A1U8X5_ENTIV</name>
<evidence type="ECO:0000259" key="10">
    <source>
        <dbReference type="Pfam" id="PF04810"/>
    </source>
</evidence>
<keyword evidence="3 8" id="KW-0256">Endoplasmic reticulum</keyword>
<dbReference type="SUPFAM" id="SSF53300">
    <property type="entry name" value="vWA-like"/>
    <property type="match status" value="1"/>
</dbReference>
<dbReference type="Gene3D" id="3.40.50.410">
    <property type="entry name" value="von Willebrand factor, type A domain"/>
    <property type="match status" value="1"/>
</dbReference>
<dbReference type="Gene3D" id="2.30.30.380">
    <property type="entry name" value="Zn-finger domain of Sec23/24"/>
    <property type="match status" value="1"/>
</dbReference>
<comment type="similarity">
    <text evidence="1 8">Belongs to the SEC23/SEC24 family. SEC23 subfamily.</text>
</comment>
<feature type="non-terminal residue" evidence="12">
    <location>
        <position position="286"/>
    </location>
</feature>
<dbReference type="GO" id="GO:0008270">
    <property type="term" value="F:zinc ion binding"/>
    <property type="evidence" value="ECO:0007669"/>
    <property type="project" value="InterPro"/>
</dbReference>
<dbReference type="OrthoDB" id="10256289at2759"/>
<protein>
    <recommendedName>
        <fullName evidence="8">Protein transport protein SEC23</fullName>
    </recommendedName>
</protein>
<dbReference type="Pfam" id="PF04810">
    <property type="entry name" value="zf-Sec23_Sec24"/>
    <property type="match status" value="1"/>
</dbReference>
<keyword evidence="4 8" id="KW-0862">Zinc</keyword>
<feature type="non-terminal residue" evidence="12">
    <location>
        <position position="1"/>
    </location>
</feature>
<keyword evidence="13" id="KW-1185">Reference proteome</keyword>
<dbReference type="GO" id="GO:0030127">
    <property type="term" value="C:COPII vesicle coat"/>
    <property type="evidence" value="ECO:0007669"/>
    <property type="project" value="InterPro"/>
</dbReference>
<reference evidence="12 13" key="1">
    <citation type="submission" date="2012-10" db="EMBL/GenBank/DDBJ databases">
        <authorList>
            <person name="Zafar N."/>
            <person name="Inman J."/>
            <person name="Hall N."/>
            <person name="Lorenzi H."/>
            <person name="Caler E."/>
        </authorList>
    </citation>
    <scope>NUCLEOTIDE SEQUENCE [LARGE SCALE GENOMIC DNA]</scope>
    <source>
        <strain evidence="12 13">IP1</strain>
    </source>
</reference>
<keyword evidence="2 8" id="KW-0479">Metal-binding</keyword>
<keyword evidence="7 8" id="KW-0968">Cytoplasmic vesicle</keyword>
<comment type="function">
    <text evidence="8">Component of the coat protein complex II (COPII) which promotes the formation of transport vesicles from the endoplasmic reticulum (ER). The coat has two main functions, the physical deformation of the endoplasmic reticulum membrane into vesicles and the selection of cargo molecules.</text>
</comment>
<evidence type="ECO:0000256" key="9">
    <source>
        <dbReference type="SAM" id="MobiDB-lite"/>
    </source>
</evidence>
<dbReference type="Pfam" id="PF04811">
    <property type="entry name" value="Sec23_trunk"/>
    <property type="match status" value="1"/>
</dbReference>
<dbReference type="AlphaFoldDB" id="A0A0A1U8X5"/>
<feature type="domain" description="Sec23/Sec24 trunk" evidence="11">
    <location>
        <begin position="132"/>
        <end position="285"/>
    </location>
</feature>
<dbReference type="PANTHER" id="PTHR11141">
    <property type="entry name" value="PROTEIN TRANSPORT PROTEIN SEC23"/>
    <property type="match status" value="1"/>
</dbReference>
<feature type="region of interest" description="Disordered" evidence="9">
    <location>
        <begin position="1"/>
        <end position="21"/>
    </location>
</feature>
<comment type="subcellular location">
    <subcellularLocation>
        <location evidence="8">Cytoplasmic vesicle</location>
        <location evidence="8">COPII-coated vesicle membrane</location>
        <topology evidence="8">Peripheral membrane protein</topology>
        <orientation evidence="8">Cytoplasmic side</orientation>
    </subcellularLocation>
    <subcellularLocation>
        <location evidence="8">Endoplasmic reticulum membrane</location>
        <topology evidence="8">Peripheral membrane protein</topology>
        <orientation evidence="8">Cytoplasmic side</orientation>
    </subcellularLocation>
</comment>
<dbReference type="PANTHER" id="PTHR11141:SF0">
    <property type="entry name" value="PROTEIN TRANSPORT PROTEIN SEC23"/>
    <property type="match status" value="1"/>
</dbReference>
<dbReference type="GO" id="GO:0005789">
    <property type="term" value="C:endoplasmic reticulum membrane"/>
    <property type="evidence" value="ECO:0007669"/>
    <property type="project" value="UniProtKB-SubCell"/>
</dbReference>
<dbReference type="GO" id="GO:0070971">
    <property type="term" value="C:endoplasmic reticulum exit site"/>
    <property type="evidence" value="ECO:0007669"/>
    <property type="project" value="TreeGrafter"/>
</dbReference>
<dbReference type="GO" id="GO:0006886">
    <property type="term" value="P:intracellular protein transport"/>
    <property type="evidence" value="ECO:0007669"/>
    <property type="project" value="InterPro"/>
</dbReference>
<dbReference type="Proteomes" id="UP000014680">
    <property type="component" value="Unassembled WGS sequence"/>
</dbReference>
<gene>
    <name evidence="12" type="ORF">EIN_525560</name>
</gene>
<evidence type="ECO:0000313" key="12">
    <source>
        <dbReference type="EMBL" id="ELP89581.1"/>
    </source>
</evidence>
<dbReference type="KEGG" id="eiv:EIN_525560"/>
<feature type="domain" description="Zinc finger Sec23/Sec24-type" evidence="10">
    <location>
        <begin position="77"/>
        <end position="113"/>
    </location>
</feature>
<dbReference type="EMBL" id="KB206604">
    <property type="protein sequence ID" value="ELP89581.1"/>
    <property type="molecule type" value="Genomic_DNA"/>
</dbReference>
<organism evidence="12 13">
    <name type="scientific">Entamoeba invadens IP1</name>
    <dbReference type="NCBI Taxonomy" id="370355"/>
    <lineage>
        <taxon>Eukaryota</taxon>
        <taxon>Amoebozoa</taxon>
        <taxon>Evosea</taxon>
        <taxon>Archamoebae</taxon>
        <taxon>Mastigamoebida</taxon>
        <taxon>Entamoebidae</taxon>
        <taxon>Entamoeba</taxon>
    </lineage>
</organism>
<keyword evidence="8" id="KW-0653">Protein transport</keyword>
<accession>A0A0A1U8X5</accession>
<dbReference type="InterPro" id="IPR036465">
    <property type="entry name" value="vWFA_dom_sf"/>
</dbReference>
<dbReference type="GeneID" id="14888589"/>
<evidence type="ECO:0000256" key="2">
    <source>
        <dbReference type="ARBA" id="ARBA00022723"/>
    </source>
</evidence>
<sequence>MTQNYQNTTQQITDKPENHGMDADQIEDIDGVRLTWNVWPSTKGDSEKFLDIPIGLIYQPLKGQITTNNQIQYTNQPITCSCGCIINPWCQVDYQSQNWICPLCNSRNQLPNDPRCYQSTTVEYVTLPQTQQPTSLLFLIDTTAPQQELDALKSTISLSLATIPQSIHVGLIVYGKHISVYDMSSTQCPRAYMLSGQKAYTAESLTTILTTRVINQLLAPLSECEFALMNLLEDLSHDEWSVPDGRRPLRCNGAALSAAAALLEARNIPGSIHSFVSGPCTFGPGL</sequence>
<dbReference type="InterPro" id="IPR006895">
    <property type="entry name" value="Znf_Sec23_Sec24"/>
</dbReference>
<evidence type="ECO:0000256" key="7">
    <source>
        <dbReference type="ARBA" id="ARBA00023329"/>
    </source>
</evidence>
<evidence type="ECO:0000256" key="1">
    <source>
        <dbReference type="ARBA" id="ARBA00009210"/>
    </source>
</evidence>
<evidence type="ECO:0000256" key="4">
    <source>
        <dbReference type="ARBA" id="ARBA00022833"/>
    </source>
</evidence>
<dbReference type="SUPFAM" id="SSF82919">
    <property type="entry name" value="Zn-finger domain of Sec23/24"/>
    <property type="match status" value="1"/>
</dbReference>
<keyword evidence="8" id="KW-0963">Cytoplasm</keyword>
<evidence type="ECO:0000256" key="3">
    <source>
        <dbReference type="ARBA" id="ARBA00022824"/>
    </source>
</evidence>
<keyword evidence="8" id="KW-0813">Transport</keyword>
<evidence type="ECO:0000256" key="8">
    <source>
        <dbReference type="RuleBase" id="RU365030"/>
    </source>
</evidence>
<dbReference type="GO" id="GO:0005096">
    <property type="term" value="F:GTPase activator activity"/>
    <property type="evidence" value="ECO:0007669"/>
    <property type="project" value="TreeGrafter"/>
</dbReference>
<dbReference type="VEuPathDB" id="AmoebaDB:EIN_525560"/>